<dbReference type="EC" id="2.7.13.3" evidence="3"/>
<feature type="domain" description="HAMP" evidence="14">
    <location>
        <begin position="197"/>
        <end position="248"/>
    </location>
</feature>
<dbReference type="InterPro" id="IPR003660">
    <property type="entry name" value="HAMP_dom"/>
</dbReference>
<proteinExistence type="predicted"/>
<evidence type="ECO:0000259" key="13">
    <source>
        <dbReference type="PROSITE" id="PS50109"/>
    </source>
</evidence>
<dbReference type="Pfam" id="PF02518">
    <property type="entry name" value="HATPase_c"/>
    <property type="match status" value="1"/>
</dbReference>
<evidence type="ECO:0000313" key="16">
    <source>
        <dbReference type="Proteomes" id="UP000564885"/>
    </source>
</evidence>
<accession>A0A849HYN1</accession>
<evidence type="ECO:0000256" key="6">
    <source>
        <dbReference type="ARBA" id="ARBA00022692"/>
    </source>
</evidence>
<dbReference type="PANTHER" id="PTHR45436">
    <property type="entry name" value="SENSOR HISTIDINE KINASE YKOH"/>
    <property type="match status" value="1"/>
</dbReference>
<sequence length="462" mass="50081">MRRLLAGRSIAVRLAASSLFWSSLILLIAGLILSAVYRQATERAFDERLLVYANDLAADLVGPGDQEPQRGLGSLGDPRFDIPLSGWYWQVGRLDAKPRDVKASRSLLGNPLPTLAEASPDRRFGQIRKDYAAGPEGRMLRMLERDIDLGEDGRFVVRLAGPADEISDAQRRFVMALVITFLLLGGALGLSTLFQIRFGLKPLLDLRAAVGSIRRGHSERIAGDYPSDIAPLAEELNLLLDANREILERARTQVGNLAHALKTPLSVIINEASEPTPELSARVREQAAIMRDQMDYYLNRARAAALAGTLGAVTEVGPVLEALARTFGKIYREKDLSVSVEAVEGLRFRGERQDLEEMAGNLVDNACKWAEARVAIRAGLGEDKARPVLRITVDDDGPGLPPEARAEAMRRGRRLDETKPGSGLGLSIVAELAAIYGGKLELGPSPLGGTRAEITVAGDMVA</sequence>
<gene>
    <name evidence="15" type="ORF">HJG44_09595</name>
</gene>
<dbReference type="PROSITE" id="PS50109">
    <property type="entry name" value="HIS_KIN"/>
    <property type="match status" value="1"/>
</dbReference>
<dbReference type="InterPro" id="IPR036097">
    <property type="entry name" value="HisK_dim/P_sf"/>
</dbReference>
<keyword evidence="9" id="KW-0902">Two-component regulatory system</keyword>
<evidence type="ECO:0000256" key="3">
    <source>
        <dbReference type="ARBA" id="ARBA00012438"/>
    </source>
</evidence>
<dbReference type="InterPro" id="IPR036890">
    <property type="entry name" value="HATPase_C_sf"/>
</dbReference>
<dbReference type="PANTHER" id="PTHR45436:SF5">
    <property type="entry name" value="SENSOR HISTIDINE KINASE TRCS"/>
    <property type="match status" value="1"/>
</dbReference>
<dbReference type="CDD" id="cd00082">
    <property type="entry name" value="HisKA"/>
    <property type="match status" value="1"/>
</dbReference>
<dbReference type="InterPro" id="IPR003594">
    <property type="entry name" value="HATPase_dom"/>
</dbReference>
<dbReference type="InterPro" id="IPR004358">
    <property type="entry name" value="Sig_transdc_His_kin-like_C"/>
</dbReference>
<reference evidence="15 16" key="1">
    <citation type="submission" date="2020-04" db="EMBL/GenBank/DDBJ databases">
        <title>Enterovirga sp. isolate from soil.</title>
        <authorList>
            <person name="Chea S."/>
            <person name="Kim D.-U."/>
        </authorList>
    </citation>
    <scope>NUCLEOTIDE SEQUENCE [LARGE SCALE GENOMIC DNA]</scope>
    <source>
        <strain evidence="15 16">DB1703</strain>
    </source>
</reference>
<dbReference type="InterPro" id="IPR005467">
    <property type="entry name" value="His_kinase_dom"/>
</dbReference>
<name>A0A849HYN1_9HYPH</name>
<evidence type="ECO:0000313" key="15">
    <source>
        <dbReference type="EMBL" id="NNM72636.1"/>
    </source>
</evidence>
<dbReference type="AlphaFoldDB" id="A0A849HYN1"/>
<dbReference type="SUPFAM" id="SSF55874">
    <property type="entry name" value="ATPase domain of HSP90 chaperone/DNA topoisomerase II/histidine kinase"/>
    <property type="match status" value="1"/>
</dbReference>
<feature type="domain" description="Histidine kinase" evidence="13">
    <location>
        <begin position="256"/>
        <end position="460"/>
    </location>
</feature>
<keyword evidence="16" id="KW-1185">Reference proteome</keyword>
<feature type="region of interest" description="Disordered" evidence="11">
    <location>
        <begin position="393"/>
        <end position="418"/>
    </location>
</feature>
<evidence type="ECO:0000256" key="4">
    <source>
        <dbReference type="ARBA" id="ARBA00022553"/>
    </source>
</evidence>
<dbReference type="Proteomes" id="UP000564885">
    <property type="component" value="Unassembled WGS sequence"/>
</dbReference>
<evidence type="ECO:0000256" key="11">
    <source>
        <dbReference type="SAM" id="MobiDB-lite"/>
    </source>
</evidence>
<dbReference type="SUPFAM" id="SSF47384">
    <property type="entry name" value="Homodimeric domain of signal transducing histidine kinase"/>
    <property type="match status" value="1"/>
</dbReference>
<keyword evidence="10 12" id="KW-0472">Membrane</keyword>
<dbReference type="SMART" id="SM00387">
    <property type="entry name" value="HATPase_c"/>
    <property type="match status" value="1"/>
</dbReference>
<comment type="caution">
    <text evidence="15">The sequence shown here is derived from an EMBL/GenBank/DDBJ whole genome shotgun (WGS) entry which is preliminary data.</text>
</comment>
<evidence type="ECO:0000256" key="5">
    <source>
        <dbReference type="ARBA" id="ARBA00022679"/>
    </source>
</evidence>
<evidence type="ECO:0000256" key="12">
    <source>
        <dbReference type="SAM" id="Phobius"/>
    </source>
</evidence>
<evidence type="ECO:0000256" key="2">
    <source>
        <dbReference type="ARBA" id="ARBA00004370"/>
    </source>
</evidence>
<dbReference type="GO" id="GO:0005886">
    <property type="term" value="C:plasma membrane"/>
    <property type="evidence" value="ECO:0007669"/>
    <property type="project" value="TreeGrafter"/>
</dbReference>
<keyword evidence="8 12" id="KW-1133">Transmembrane helix</keyword>
<evidence type="ECO:0000256" key="1">
    <source>
        <dbReference type="ARBA" id="ARBA00000085"/>
    </source>
</evidence>
<keyword evidence="7 15" id="KW-0418">Kinase</keyword>
<evidence type="ECO:0000256" key="7">
    <source>
        <dbReference type="ARBA" id="ARBA00022777"/>
    </source>
</evidence>
<dbReference type="Gene3D" id="1.10.287.130">
    <property type="match status" value="1"/>
</dbReference>
<evidence type="ECO:0000256" key="10">
    <source>
        <dbReference type="ARBA" id="ARBA00023136"/>
    </source>
</evidence>
<dbReference type="Gene3D" id="3.30.565.10">
    <property type="entry name" value="Histidine kinase-like ATPase, C-terminal domain"/>
    <property type="match status" value="1"/>
</dbReference>
<dbReference type="PROSITE" id="PS50885">
    <property type="entry name" value="HAMP"/>
    <property type="match status" value="1"/>
</dbReference>
<dbReference type="GO" id="GO:0000155">
    <property type="term" value="F:phosphorelay sensor kinase activity"/>
    <property type="evidence" value="ECO:0007669"/>
    <property type="project" value="InterPro"/>
</dbReference>
<comment type="catalytic activity">
    <reaction evidence="1">
        <text>ATP + protein L-histidine = ADP + protein N-phospho-L-histidine.</text>
        <dbReference type="EC" id="2.7.13.3"/>
    </reaction>
</comment>
<feature type="compositionally biased region" description="Basic and acidic residues" evidence="11">
    <location>
        <begin position="404"/>
        <end position="418"/>
    </location>
</feature>
<keyword evidence="4" id="KW-0597">Phosphoprotein</keyword>
<keyword evidence="6 12" id="KW-0812">Transmembrane</keyword>
<organism evidence="15 16">
    <name type="scientific">Enterovirga aerilata</name>
    <dbReference type="NCBI Taxonomy" id="2730920"/>
    <lineage>
        <taxon>Bacteria</taxon>
        <taxon>Pseudomonadati</taxon>
        <taxon>Pseudomonadota</taxon>
        <taxon>Alphaproteobacteria</taxon>
        <taxon>Hyphomicrobiales</taxon>
        <taxon>Methylobacteriaceae</taxon>
        <taxon>Enterovirga</taxon>
    </lineage>
</organism>
<dbReference type="InterPro" id="IPR050428">
    <property type="entry name" value="TCS_sensor_his_kinase"/>
</dbReference>
<protein>
    <recommendedName>
        <fullName evidence="3">histidine kinase</fullName>
        <ecNumber evidence="3">2.7.13.3</ecNumber>
    </recommendedName>
</protein>
<dbReference type="InterPro" id="IPR003661">
    <property type="entry name" value="HisK_dim/P_dom"/>
</dbReference>
<dbReference type="RefSeq" id="WP_171218092.1">
    <property type="nucleotide sequence ID" value="NZ_JABEPP010000002.1"/>
</dbReference>
<dbReference type="EMBL" id="JABEPP010000002">
    <property type="protein sequence ID" value="NNM72636.1"/>
    <property type="molecule type" value="Genomic_DNA"/>
</dbReference>
<keyword evidence="5" id="KW-0808">Transferase</keyword>
<evidence type="ECO:0000256" key="8">
    <source>
        <dbReference type="ARBA" id="ARBA00022989"/>
    </source>
</evidence>
<feature type="transmembrane region" description="Helical" evidence="12">
    <location>
        <begin position="173"/>
        <end position="194"/>
    </location>
</feature>
<evidence type="ECO:0000256" key="9">
    <source>
        <dbReference type="ARBA" id="ARBA00023012"/>
    </source>
</evidence>
<comment type="subcellular location">
    <subcellularLocation>
        <location evidence="2">Membrane</location>
    </subcellularLocation>
</comment>
<evidence type="ECO:0000259" key="14">
    <source>
        <dbReference type="PROSITE" id="PS50885"/>
    </source>
</evidence>
<dbReference type="PRINTS" id="PR00344">
    <property type="entry name" value="BCTRLSENSOR"/>
</dbReference>